<dbReference type="EMBL" id="VZQQ01000003">
    <property type="protein sequence ID" value="MBC8745963.1"/>
    <property type="molecule type" value="Genomic_DNA"/>
</dbReference>
<dbReference type="InterPro" id="IPR023606">
    <property type="entry name" value="CoA-Trfase_III_dom_1_sf"/>
</dbReference>
<dbReference type="Proteomes" id="UP000736373">
    <property type="component" value="Unassembled WGS sequence"/>
</dbReference>
<sequence>MAGPLSGVRVLDMTSNIMGPYASLLLADMGADVCKIESPEGDSTRSVGPARNKGMSVTFLHANRNKRSVVLDLKKDSGLAALKRMVSTSDVLMYSLRPKTMGKLGLAYQDVCNMNPRLIYCGAFGFGQRGPYADRPAYDDLMQAAVGMPVLQARKSGPPQYVASAFADRVVGMAMSNAIAMALYYRERTGRGQAVQVPMFETFAHFVLGDHLYGHTFVPPIGDWGYERMMSPERKPYRTLDGHVGVSVYTDRHWQRFFEIAGRPEMAADPRYGTLPARMQHVVELFEFLAQIFETRSSDEWLRLLIEADIPIVKMNTPETLLDDEHMKAVSFFSVQEHPTEGSIRTLGIAQEWSESTPEMRYPAPRLGEHTVEVLREYGLAQQEVEAALRDGGARAETRDSSEELNHAQ</sequence>
<name>A0ABR7PHU7_9BURK</name>
<dbReference type="Pfam" id="PF02515">
    <property type="entry name" value="CoA_transf_3"/>
    <property type="match status" value="1"/>
</dbReference>
<dbReference type="InterPro" id="IPR044855">
    <property type="entry name" value="CoA-Trfase_III_dom3_sf"/>
</dbReference>
<feature type="region of interest" description="Disordered" evidence="2">
    <location>
        <begin position="389"/>
        <end position="409"/>
    </location>
</feature>
<dbReference type="InterPro" id="IPR003673">
    <property type="entry name" value="CoA-Trfase_fam_III"/>
</dbReference>
<comment type="caution">
    <text evidence="3">The sequence shown here is derived from an EMBL/GenBank/DDBJ whole genome shotgun (WGS) entry which is preliminary data.</text>
</comment>
<dbReference type="RefSeq" id="WP_187633093.1">
    <property type="nucleotide sequence ID" value="NZ_VZQQ01000003.1"/>
</dbReference>
<dbReference type="Gene3D" id="3.40.50.10540">
    <property type="entry name" value="Crotonobetainyl-coa:carnitine coa-transferase, domain 1"/>
    <property type="match status" value="1"/>
</dbReference>
<proteinExistence type="predicted"/>
<evidence type="ECO:0000256" key="1">
    <source>
        <dbReference type="ARBA" id="ARBA00022679"/>
    </source>
</evidence>
<gene>
    <name evidence="3" type="ORF">F6X42_04760</name>
</gene>
<dbReference type="GO" id="GO:0016740">
    <property type="term" value="F:transferase activity"/>
    <property type="evidence" value="ECO:0007669"/>
    <property type="project" value="UniProtKB-KW"/>
</dbReference>
<dbReference type="InterPro" id="IPR050483">
    <property type="entry name" value="CoA-transferase_III_domain"/>
</dbReference>
<dbReference type="PANTHER" id="PTHR48207:SF4">
    <property type="entry name" value="BLL6097 PROTEIN"/>
    <property type="match status" value="1"/>
</dbReference>
<organism evidence="3 4">
    <name type="scientific">Paraburkholderia podalyriae</name>
    <dbReference type="NCBI Taxonomy" id="1938811"/>
    <lineage>
        <taxon>Bacteria</taxon>
        <taxon>Pseudomonadati</taxon>
        <taxon>Pseudomonadota</taxon>
        <taxon>Betaproteobacteria</taxon>
        <taxon>Burkholderiales</taxon>
        <taxon>Burkholderiaceae</taxon>
        <taxon>Paraburkholderia</taxon>
    </lineage>
</organism>
<keyword evidence="4" id="KW-1185">Reference proteome</keyword>
<evidence type="ECO:0000256" key="2">
    <source>
        <dbReference type="SAM" id="MobiDB-lite"/>
    </source>
</evidence>
<dbReference type="SUPFAM" id="SSF89796">
    <property type="entry name" value="CoA-transferase family III (CaiB/BaiF)"/>
    <property type="match status" value="1"/>
</dbReference>
<dbReference type="PANTHER" id="PTHR48207">
    <property type="entry name" value="SUCCINATE--HYDROXYMETHYLGLUTARATE COA-TRANSFERASE"/>
    <property type="match status" value="1"/>
</dbReference>
<protein>
    <submittedName>
        <fullName evidence="3">CoA transferase</fullName>
    </submittedName>
</protein>
<dbReference type="Gene3D" id="3.30.1540.10">
    <property type="entry name" value="formyl-coa transferase, domain 3"/>
    <property type="match status" value="1"/>
</dbReference>
<reference evidence="3 4" key="1">
    <citation type="submission" date="2019-09" db="EMBL/GenBank/DDBJ databases">
        <title>Paraburkholderia podalyriae sp. nov., A South African Podalyria-associated rhizobium.</title>
        <authorList>
            <person name="Mavima L."/>
            <person name="Beukes C.W."/>
            <person name="Palmer M."/>
            <person name="De Meyer S.E."/>
            <person name="James E.K."/>
            <person name="Maluk M."/>
            <person name="Avontuur J.R."/>
            <person name="Chan W.Y."/>
            <person name="Venter S.N."/>
            <person name="Steenkamp E.T."/>
        </authorList>
    </citation>
    <scope>NUCLEOTIDE SEQUENCE [LARGE SCALE GENOMIC DNA]</scope>
    <source>
        <strain evidence="3 4">WC7.3b</strain>
    </source>
</reference>
<keyword evidence="1 3" id="KW-0808">Transferase</keyword>
<evidence type="ECO:0000313" key="4">
    <source>
        <dbReference type="Proteomes" id="UP000736373"/>
    </source>
</evidence>
<evidence type="ECO:0000313" key="3">
    <source>
        <dbReference type="EMBL" id="MBC8745963.1"/>
    </source>
</evidence>
<accession>A0ABR7PHU7</accession>